<name>A0ABV6D213_9SPHN</name>
<dbReference type="SUPFAM" id="SSF52540">
    <property type="entry name" value="P-loop containing nucleoside triphosphate hydrolases"/>
    <property type="match status" value="1"/>
</dbReference>
<dbReference type="EMBL" id="JBHLWK010000039">
    <property type="protein sequence ID" value="MFC0206674.1"/>
    <property type="molecule type" value="Genomic_DNA"/>
</dbReference>
<evidence type="ECO:0000256" key="1">
    <source>
        <dbReference type="SAM" id="Phobius"/>
    </source>
</evidence>
<dbReference type="InterPro" id="IPR009612">
    <property type="entry name" value="IcmF-rel"/>
</dbReference>
<accession>A0ABV6D213</accession>
<evidence type="ECO:0000259" key="2">
    <source>
        <dbReference type="Pfam" id="PF06744"/>
    </source>
</evidence>
<dbReference type="Pfam" id="PF06761">
    <property type="entry name" value="IcmF-related"/>
    <property type="match status" value="1"/>
</dbReference>
<protein>
    <submittedName>
        <fullName evidence="5">Type VI secretion system membrane subunit TssM</fullName>
    </submittedName>
</protein>
<sequence length="1141" mass="120020">MKALFRNRWFWRVIGAVALGLLLFFVGPLVSIAGFRPLGWWPVASLVALLPLLVVGVLWLLAVRGEKTKNAAMMEALKPEPGAADRDEISAKLTQALDMLKSAKVGSRGAYAYQLPWYAIIGPSGAGKTTALLNCGLDFPTAVAGEYRALRGQPKTPNCDWWFTDEAVLIDTAGRYVTQDDDASADAAGWKSFLDLLQQYRPLQPLNGVIVAIPAADFVDPAKMADHARHIRARLAEIGKELGQDLPVYVLVTKADLLAGFREYFRSSTDSESDQVFGATARGDRPDNASVLEGFEALVTSVSSRVVERMQNEPQMHLRAQIAAFPAQLASLQAPIARLLEALGQKSRFDEPARVRGVYLASSIQTGNPVDRILLSVGAPATHSAQAVGAGRSYFLKRFFSDLLIPEQGMAGRNPLAEKRAGQRYTVAIAASVAALAICCGIWTWGYFRNLALIDQVFGTAEAYANVRANGGGGVDEDVAALGILGDATTQMAQASDFGLGLGQGGRLSAELGGIYGRDLKRRLAPILVGLAEQRMAADGQNPTALYDDLKSYLILGGQGPAMGEHVAGWVQPAWMERGGGNAESQAGELARHTKALFDGNFAPQTIDAGRVEAARSVLRAQPAAVRVYGRLKSKALETGEEMWTARAHAGPRPEAFFDTSGAFAPGAGVPALFTRSGYDKIFLPIVAKGASLLEEEKWVVGDTGGTQLSPAELAGLKSDLERLYFAEFLDRWQSYTASIQVKPAASLGENVQRLRDGGGPLSPIKPLLAAMAKATDMTPAAGTPKPGGKLAQAMTMAGQAGALPAAGDGGRQAVVDAFLPLRMFVGQGEGSPLDAWLQGMVQLADKLNVIAVLPGGGGETGSQQSMEAKAAILQLDQTGNSMPAPASLWAKAVASDANVALGGARLAQMGEAMSGSFGESCANGLAKAYPVMPGSSVDLAVADFTRFFSPQGLFANFVATELGGYVDKTPPYWTAKENAGEIGLTAATVRAMQAADTVTRTFFGTDPNSPRLSYQIEPVALSGAESLTLQVDGQTLRYDGKAAIPSTFDWPGAGGASVSFATAGGAPAQRTWNGPWAVFRMMKVAAIKGGASPAIGEGSLTQGGARFDFRIRTFAGGNPFVVDPFVKVGCPAIGSAAAVG</sequence>
<keyword evidence="1" id="KW-0812">Transmembrane</keyword>
<feature type="domain" description="Type VI secretion system IcmF C-terminal" evidence="2">
    <location>
        <begin position="1016"/>
        <end position="1114"/>
    </location>
</feature>
<keyword evidence="6" id="KW-1185">Reference proteome</keyword>
<keyword evidence="1" id="KW-1133">Transmembrane helix</keyword>
<dbReference type="InterPro" id="IPR053156">
    <property type="entry name" value="T6SS_TssM-like"/>
</dbReference>
<dbReference type="InterPro" id="IPR025743">
    <property type="entry name" value="TssM1_N"/>
</dbReference>
<proteinExistence type="predicted"/>
<feature type="transmembrane region" description="Helical" evidence="1">
    <location>
        <begin position="425"/>
        <end position="448"/>
    </location>
</feature>
<dbReference type="InterPro" id="IPR010623">
    <property type="entry name" value="IcmF_C"/>
</dbReference>
<feature type="domain" description="IcmF-related" evidence="3">
    <location>
        <begin position="484"/>
        <end position="776"/>
    </location>
</feature>
<dbReference type="InterPro" id="IPR027417">
    <property type="entry name" value="P-loop_NTPase"/>
</dbReference>
<evidence type="ECO:0000259" key="3">
    <source>
        <dbReference type="Pfam" id="PF06761"/>
    </source>
</evidence>
<feature type="transmembrane region" description="Helical" evidence="1">
    <location>
        <begin position="39"/>
        <end position="63"/>
    </location>
</feature>
<dbReference type="PANTHER" id="PTHR36153:SF1">
    <property type="entry name" value="TYPE VI SECRETION SYSTEM COMPONENT TSSM1"/>
    <property type="match status" value="1"/>
</dbReference>
<dbReference type="Pfam" id="PF14331">
    <property type="entry name" value="IcmF-related_N"/>
    <property type="match status" value="1"/>
</dbReference>
<dbReference type="PANTHER" id="PTHR36153">
    <property type="entry name" value="INNER MEMBRANE PROTEIN-RELATED"/>
    <property type="match status" value="1"/>
</dbReference>
<evidence type="ECO:0000313" key="5">
    <source>
        <dbReference type="EMBL" id="MFC0206674.1"/>
    </source>
</evidence>
<dbReference type="RefSeq" id="WP_379489219.1">
    <property type="nucleotide sequence ID" value="NZ_JBHLWK010000039.1"/>
</dbReference>
<reference evidence="5 6" key="1">
    <citation type="submission" date="2024-09" db="EMBL/GenBank/DDBJ databases">
        <authorList>
            <person name="Sun Q."/>
            <person name="Mori K."/>
        </authorList>
    </citation>
    <scope>NUCLEOTIDE SEQUENCE [LARGE SCALE GENOMIC DNA]</scope>
    <source>
        <strain evidence="5 6">CCM 7706</strain>
    </source>
</reference>
<feature type="transmembrane region" description="Helical" evidence="1">
    <location>
        <begin position="9"/>
        <end position="33"/>
    </location>
</feature>
<comment type="caution">
    <text evidence="5">The sequence shown here is derived from an EMBL/GenBank/DDBJ whole genome shotgun (WGS) entry which is preliminary data.</text>
</comment>
<dbReference type="Gene3D" id="3.40.50.300">
    <property type="entry name" value="P-loop containing nucleotide triphosphate hydrolases"/>
    <property type="match status" value="1"/>
</dbReference>
<evidence type="ECO:0000313" key="6">
    <source>
        <dbReference type="Proteomes" id="UP001589798"/>
    </source>
</evidence>
<organism evidence="5 6">
    <name type="scientific">Novosphingobium soli</name>
    <dbReference type="NCBI Taxonomy" id="574956"/>
    <lineage>
        <taxon>Bacteria</taxon>
        <taxon>Pseudomonadati</taxon>
        <taxon>Pseudomonadota</taxon>
        <taxon>Alphaproteobacteria</taxon>
        <taxon>Sphingomonadales</taxon>
        <taxon>Sphingomonadaceae</taxon>
        <taxon>Novosphingobium</taxon>
    </lineage>
</organism>
<dbReference type="Pfam" id="PF06744">
    <property type="entry name" value="IcmF_C"/>
    <property type="match status" value="1"/>
</dbReference>
<keyword evidence="1" id="KW-0472">Membrane</keyword>
<evidence type="ECO:0000259" key="4">
    <source>
        <dbReference type="Pfam" id="PF14331"/>
    </source>
</evidence>
<dbReference type="InterPro" id="IPR017731">
    <property type="entry name" value="TssM1-like"/>
</dbReference>
<dbReference type="NCBIfam" id="TIGR03348">
    <property type="entry name" value="VI_IcmF"/>
    <property type="match status" value="1"/>
</dbReference>
<gene>
    <name evidence="5" type="primary">tssM</name>
    <name evidence="5" type="ORF">ACFFJC_20670</name>
</gene>
<dbReference type="Proteomes" id="UP001589798">
    <property type="component" value="Unassembled WGS sequence"/>
</dbReference>
<feature type="domain" description="Type VI secretion system component TssM1 N-terminal" evidence="4">
    <location>
        <begin position="184"/>
        <end position="429"/>
    </location>
</feature>